<evidence type="ECO:0000256" key="2">
    <source>
        <dbReference type="ARBA" id="ARBA00022670"/>
    </source>
</evidence>
<proteinExistence type="inferred from homology"/>
<feature type="region of interest" description="Disordered" evidence="6">
    <location>
        <begin position="337"/>
        <end position="432"/>
    </location>
</feature>
<keyword evidence="2 5" id="KW-0645">Protease</keyword>
<dbReference type="InterPro" id="IPR000209">
    <property type="entry name" value="Peptidase_S8/S53_dom"/>
</dbReference>
<evidence type="ECO:0000256" key="4">
    <source>
        <dbReference type="ARBA" id="ARBA00022825"/>
    </source>
</evidence>
<dbReference type="PANTHER" id="PTHR43806">
    <property type="entry name" value="PEPTIDASE S8"/>
    <property type="match status" value="1"/>
</dbReference>
<dbReference type="GO" id="GO:0004252">
    <property type="term" value="F:serine-type endopeptidase activity"/>
    <property type="evidence" value="ECO:0007669"/>
    <property type="project" value="UniProtKB-UniRule"/>
</dbReference>
<dbReference type="InterPro" id="IPR036852">
    <property type="entry name" value="Peptidase_S8/S53_dom_sf"/>
</dbReference>
<dbReference type="eggNOG" id="COG1404">
    <property type="taxonomic scope" value="Bacteria"/>
</dbReference>
<evidence type="ECO:0000256" key="1">
    <source>
        <dbReference type="ARBA" id="ARBA00011073"/>
    </source>
</evidence>
<accession>E3BPZ8</accession>
<reference evidence="8 9" key="1">
    <citation type="journal article" date="2012" name="Int. J. Syst. Evol. Microbiol.">
        <title>Vibrio caribbeanicus sp. nov., isolated from the marine sponge Scleritoderma cyanea.</title>
        <authorList>
            <person name="Hoffmann M."/>
            <person name="Monday S.R."/>
            <person name="Allard M.W."/>
            <person name="Strain E.A."/>
            <person name="Whittaker P."/>
            <person name="Naum M."/>
            <person name="McCarthy P.J."/>
            <person name="Lopez J.V."/>
            <person name="Fischer M."/>
            <person name="Brown E.W."/>
        </authorList>
    </citation>
    <scope>NUCLEOTIDE SEQUENCE [LARGE SCALE GENOMIC DNA]</scope>
    <source>
        <strain evidence="8 9">ATCC BAA-2122</strain>
    </source>
</reference>
<evidence type="ECO:0000313" key="8">
    <source>
        <dbReference type="EMBL" id="EFP94923.1"/>
    </source>
</evidence>
<evidence type="ECO:0000256" key="5">
    <source>
        <dbReference type="PROSITE-ProRule" id="PRU01240"/>
    </source>
</evidence>
<name>E3BPZ8_9VIBR</name>
<dbReference type="STRING" id="796620.VIBC2010_02611"/>
<dbReference type="PROSITE" id="PS51892">
    <property type="entry name" value="SUBTILASE"/>
    <property type="match status" value="1"/>
</dbReference>
<keyword evidence="4 5" id="KW-0720">Serine protease</keyword>
<keyword evidence="3 5" id="KW-0378">Hydrolase</keyword>
<dbReference type="PROSITE" id="PS51257">
    <property type="entry name" value="PROKAR_LIPOPROTEIN"/>
    <property type="match status" value="1"/>
</dbReference>
<dbReference type="AlphaFoldDB" id="E3BPZ8"/>
<gene>
    <name evidence="8" type="ORF">VIBC2010_02611</name>
</gene>
<feature type="active site" description="Charge relay system" evidence="5">
    <location>
        <position position="458"/>
    </location>
</feature>
<evidence type="ECO:0000256" key="6">
    <source>
        <dbReference type="SAM" id="MobiDB-lite"/>
    </source>
</evidence>
<dbReference type="PROSITE" id="PS00138">
    <property type="entry name" value="SUBTILASE_SER"/>
    <property type="match status" value="1"/>
</dbReference>
<dbReference type="InterPro" id="IPR023828">
    <property type="entry name" value="Peptidase_S8_Ser-AS"/>
</dbReference>
<organism evidence="8 9">
    <name type="scientific">Vibrio caribbeanicus ATCC BAA-2122</name>
    <dbReference type="NCBI Taxonomy" id="796620"/>
    <lineage>
        <taxon>Bacteria</taxon>
        <taxon>Pseudomonadati</taxon>
        <taxon>Pseudomonadota</taxon>
        <taxon>Gammaproteobacteria</taxon>
        <taxon>Vibrionales</taxon>
        <taxon>Vibrionaceae</taxon>
        <taxon>Vibrio</taxon>
    </lineage>
</organism>
<dbReference type="GO" id="GO:0006508">
    <property type="term" value="P:proteolysis"/>
    <property type="evidence" value="ECO:0007669"/>
    <property type="project" value="UniProtKB-KW"/>
</dbReference>
<dbReference type="Pfam" id="PF00082">
    <property type="entry name" value="Peptidase_S8"/>
    <property type="match status" value="1"/>
</dbReference>
<dbReference type="Proteomes" id="UP000002943">
    <property type="component" value="Unassembled WGS sequence"/>
</dbReference>
<protein>
    <submittedName>
        <fullName evidence="8">Subtilisin-like serine protease</fullName>
    </submittedName>
</protein>
<feature type="active site" description="Charge relay system" evidence="5">
    <location>
        <position position="167"/>
    </location>
</feature>
<dbReference type="PRINTS" id="PR00723">
    <property type="entry name" value="SUBTILISIN"/>
</dbReference>
<feature type="active site" description="Charge relay system" evidence="5">
    <location>
        <position position="216"/>
    </location>
</feature>
<comment type="similarity">
    <text evidence="1 5">Belongs to the peptidase S8 family.</text>
</comment>
<dbReference type="Gene3D" id="3.40.50.200">
    <property type="entry name" value="Peptidase S8/S53 domain"/>
    <property type="match status" value="1"/>
</dbReference>
<dbReference type="RefSeq" id="WP_009603260.1">
    <property type="nucleotide sequence ID" value="NZ_AEIU01000111.1"/>
</dbReference>
<keyword evidence="9" id="KW-1185">Reference proteome</keyword>
<feature type="domain" description="Peptidase S8/S53" evidence="7">
    <location>
        <begin position="158"/>
        <end position="503"/>
    </location>
</feature>
<sequence>MKPKNISLLAVILIASLMLSGCKEKKRHQTLNPESWVVTGFVFKSGTSEGDIQDVESRLIRTAKALNELKGLEEYTQHADLYTRYYASDYTFLVGPFPSSSSFTKDFKRKNRSLSLIIPIHSGKEELDINVESLLLSRSETQPGGAPINSFWDNGITGNGYVAALLDSGTDSDHPAFLNKNVTILGSDQSNDKSYNWLMRREWLKTEGSRHLRSAHGTAVAGALAGNPSIGPHKGIAKDADLISGYAGSAEDALTPEGDGEMAKIIKDLKSANLTMSTLTYLKDYNIVSLNYSFGNGRILMPAKSGVMSQWQTWSFWARYFDAVSFENDFLFAKSAGNDGSKYPNKEQSKKPQPYSLSMPGDNYNGLTVANVDTTLSGGPTEKTTDRAKHSIRSTSSRGPTTDGRRKPDIAAPGHQTRTAAPDPNAYTYHGPYKDRFTAKKYKEYDPATITRISSGTSLASPHVAGATVLVRQALEETRDSQYKKFSPIVKAVLINSSDNHSQHVLKEDLPQYCDSNGHWCPSRGWGYMEMTQAYKEYQNAKQFELNSGSQTKSYRIVNPVSNFKATLVWEHQNFDSASKLLAVDMTLYNDNNKQVIESDRSKGLHNVLQVQTKEQTDLCLEIEAKNMLEFSADTLSLASNTELIPVSSCR</sequence>
<feature type="compositionally biased region" description="Polar residues" evidence="6">
    <location>
        <begin position="365"/>
        <end position="378"/>
    </location>
</feature>
<dbReference type="InterPro" id="IPR050131">
    <property type="entry name" value="Peptidase_S8_subtilisin-like"/>
</dbReference>
<dbReference type="PANTHER" id="PTHR43806:SF11">
    <property type="entry name" value="CEREVISIN-RELATED"/>
    <property type="match status" value="1"/>
</dbReference>
<evidence type="ECO:0000256" key="3">
    <source>
        <dbReference type="ARBA" id="ARBA00022801"/>
    </source>
</evidence>
<dbReference type="PROSITE" id="PS00137">
    <property type="entry name" value="SUBTILASE_HIS"/>
    <property type="match status" value="1"/>
</dbReference>
<dbReference type="InterPro" id="IPR022398">
    <property type="entry name" value="Peptidase_S8_His-AS"/>
</dbReference>
<dbReference type="InterPro" id="IPR015500">
    <property type="entry name" value="Peptidase_S8_subtilisin-rel"/>
</dbReference>
<evidence type="ECO:0000313" key="9">
    <source>
        <dbReference type="Proteomes" id="UP000002943"/>
    </source>
</evidence>
<evidence type="ECO:0000259" key="7">
    <source>
        <dbReference type="Pfam" id="PF00082"/>
    </source>
</evidence>
<dbReference type="SUPFAM" id="SSF52743">
    <property type="entry name" value="Subtilisin-like"/>
    <property type="match status" value="1"/>
</dbReference>
<dbReference type="EMBL" id="AEIU01000111">
    <property type="protein sequence ID" value="EFP94923.1"/>
    <property type="molecule type" value="Genomic_DNA"/>
</dbReference>
<comment type="caution">
    <text evidence="8">The sequence shown here is derived from an EMBL/GenBank/DDBJ whole genome shotgun (WGS) entry which is preliminary data.</text>
</comment>